<organism evidence="1">
    <name type="scientific">bioreactor metagenome</name>
    <dbReference type="NCBI Taxonomy" id="1076179"/>
    <lineage>
        <taxon>unclassified sequences</taxon>
        <taxon>metagenomes</taxon>
        <taxon>ecological metagenomes</taxon>
    </lineage>
</organism>
<name>A0A645GAK9_9ZZZZ</name>
<dbReference type="EMBL" id="VSSQ01068783">
    <property type="protein sequence ID" value="MPN20923.1"/>
    <property type="molecule type" value="Genomic_DNA"/>
</dbReference>
<dbReference type="AlphaFoldDB" id="A0A645GAK9"/>
<protein>
    <submittedName>
        <fullName evidence="1">Uncharacterized protein</fullName>
    </submittedName>
</protein>
<gene>
    <name evidence="1" type="ORF">SDC9_168302</name>
</gene>
<sequence length="95" mass="11076">MHIAFNGCKNNFSFGNIAAVFRFHFFLDHFKRCLCHIGSGDQLRQKDGAFFKRRARIIERRNQERIDDVHCALFFKQLQCDLSACIYKTVCNGIG</sequence>
<proteinExistence type="predicted"/>
<reference evidence="1" key="1">
    <citation type="submission" date="2019-08" db="EMBL/GenBank/DDBJ databases">
        <authorList>
            <person name="Kucharzyk K."/>
            <person name="Murdoch R.W."/>
            <person name="Higgins S."/>
            <person name="Loffler F."/>
        </authorList>
    </citation>
    <scope>NUCLEOTIDE SEQUENCE</scope>
</reference>
<evidence type="ECO:0000313" key="1">
    <source>
        <dbReference type="EMBL" id="MPN20923.1"/>
    </source>
</evidence>
<comment type="caution">
    <text evidence="1">The sequence shown here is derived from an EMBL/GenBank/DDBJ whole genome shotgun (WGS) entry which is preliminary data.</text>
</comment>
<accession>A0A645GAK9</accession>